<comment type="caution">
    <text evidence="2">The sequence shown here is derived from an EMBL/GenBank/DDBJ whole genome shotgun (WGS) entry which is preliminary data.</text>
</comment>
<evidence type="ECO:0000313" key="2">
    <source>
        <dbReference type="EMBL" id="MBV2360432.1"/>
    </source>
</evidence>
<dbReference type="EMBL" id="JAHRWL010000002">
    <property type="protein sequence ID" value="MBV2360432.1"/>
    <property type="molecule type" value="Genomic_DNA"/>
</dbReference>
<dbReference type="Proteomes" id="UP001166293">
    <property type="component" value="Unassembled WGS sequence"/>
</dbReference>
<sequence>MLERFTALLKRKAAKPEPLPKPDAELALGTLLVRVAMADKSYLFEEIAQIDRILAAAYGLKPLEAAKMRATCERLAFAVDNEDELIALIRDQVDYEHRREKVEAMWRVVVADGITDEREDALMTMIEHQMGVARSDSEAARAAAAVIP</sequence>
<organism evidence="2 3">
    <name type="scientific">Thalassococcus arenae</name>
    <dbReference type="NCBI Taxonomy" id="2851652"/>
    <lineage>
        <taxon>Bacteria</taxon>
        <taxon>Pseudomonadati</taxon>
        <taxon>Pseudomonadota</taxon>
        <taxon>Alphaproteobacteria</taxon>
        <taxon>Rhodobacterales</taxon>
        <taxon>Roseobacteraceae</taxon>
        <taxon>Thalassococcus</taxon>
    </lineage>
</organism>
<dbReference type="CDD" id="cd07313">
    <property type="entry name" value="terB_like_2"/>
    <property type="match status" value="1"/>
</dbReference>
<evidence type="ECO:0000313" key="3">
    <source>
        <dbReference type="Proteomes" id="UP001166293"/>
    </source>
</evidence>
<feature type="domain" description="Co-chaperone DjlA N-terminal" evidence="1">
    <location>
        <begin position="26"/>
        <end position="142"/>
    </location>
</feature>
<gene>
    <name evidence="2" type="ORF">KUH32_11655</name>
</gene>
<accession>A0ABS6N8W0</accession>
<protein>
    <submittedName>
        <fullName evidence="2">TerB family tellurite resistance protein</fullName>
    </submittedName>
</protein>
<proteinExistence type="predicted"/>
<dbReference type="InterPro" id="IPR007791">
    <property type="entry name" value="DjlA_N"/>
</dbReference>
<reference evidence="2" key="1">
    <citation type="submission" date="2021-06" db="EMBL/GenBank/DDBJ databases">
        <title>Thalassococcus sp. CAU 1522 isolated from sea sand, Republic of Korea.</title>
        <authorList>
            <person name="Kim W."/>
        </authorList>
    </citation>
    <scope>NUCLEOTIDE SEQUENCE</scope>
    <source>
        <strain evidence="2">CAU 1522</strain>
    </source>
</reference>
<keyword evidence="3" id="KW-1185">Reference proteome</keyword>
<evidence type="ECO:0000259" key="1">
    <source>
        <dbReference type="Pfam" id="PF05099"/>
    </source>
</evidence>
<dbReference type="Pfam" id="PF05099">
    <property type="entry name" value="TerB"/>
    <property type="match status" value="1"/>
</dbReference>
<dbReference type="RefSeq" id="WP_217778565.1">
    <property type="nucleotide sequence ID" value="NZ_JAHRWL010000002.1"/>
</dbReference>
<name>A0ABS6N8W0_9RHOB</name>